<name>A0AAV7EC07_ARIFI</name>
<keyword evidence="12" id="KW-0234">DNA repair</keyword>
<dbReference type="CDD" id="cd03431">
    <property type="entry name" value="NUDIX_DNA_Glycosylase_C-MutY"/>
    <property type="match status" value="1"/>
</dbReference>
<dbReference type="EMBL" id="JAINDJ010000005">
    <property type="protein sequence ID" value="KAG9445794.1"/>
    <property type="molecule type" value="Genomic_DNA"/>
</dbReference>
<organism evidence="18 19">
    <name type="scientific">Aristolochia fimbriata</name>
    <name type="common">White veined hardy Dutchman's pipe vine</name>
    <dbReference type="NCBI Taxonomy" id="158543"/>
    <lineage>
        <taxon>Eukaryota</taxon>
        <taxon>Viridiplantae</taxon>
        <taxon>Streptophyta</taxon>
        <taxon>Embryophyta</taxon>
        <taxon>Tracheophyta</taxon>
        <taxon>Spermatophyta</taxon>
        <taxon>Magnoliopsida</taxon>
        <taxon>Magnoliidae</taxon>
        <taxon>Piperales</taxon>
        <taxon>Aristolochiaceae</taxon>
        <taxon>Aristolochia</taxon>
    </lineage>
</organism>
<dbReference type="GO" id="GO:0000701">
    <property type="term" value="F:purine-specific mismatch base pair DNA N-glycosylase activity"/>
    <property type="evidence" value="ECO:0007669"/>
    <property type="project" value="UniProtKB-EC"/>
</dbReference>
<comment type="similarity">
    <text evidence="3 16">Belongs to the Nth/MutY family.</text>
</comment>
<sequence length="526" mass="59403">MQAVFLHSPLLCAGNVFRTSFKSLVAEPASSMEKEDGKKRKRLGVTACSRKKEVGCHQVADIEDFLGEETFKIRASLLKWYYDNQRVLPWRTNQCEEKKESQEEREARAYAVWVSEVMLQQTQVVTVIDYYKRWMTKWPTVHHLAQASQEEVNELWAGLGYYRRARFLLEGAKSIVEEGEFPKTASALRNVRGIGDYTAGAIASIAFKEAVPVVDGNVIRVVARLKAISENPKEARTIKSFWKLAGQLVDPSYPGDFNQALMELGATLCTPANPSCSVCPVSEQCQALKISRKSESVLVTDYPTKVVRARQRLEYAAVCVIEITGNPDLDTWKAGKCKNKGFLLVKRPEEGLLAGLWEFPSALLKGEEADLSIRRKAMDKHLKDSFKLDIKKNGRVILREDLGEYVHVFSHIRLRMYVDLLVLYLEGGTSALRNNENQDSVTWKCIDDESIKSMGLTSGVRKVYNMVVDFKRNGAKMNSSKSRTILLGVQLLSGSRDGSVFWYNFLEWDPFSCPSATTYVHESGDY</sequence>
<comment type="function">
    <text evidence="16">Adenine glycosylase active on G-A mispairs.</text>
</comment>
<dbReference type="PANTHER" id="PTHR42944">
    <property type="entry name" value="ADENINE DNA GLYCOSYLASE"/>
    <property type="match status" value="1"/>
</dbReference>
<dbReference type="Gene3D" id="1.10.1670.10">
    <property type="entry name" value="Helix-hairpin-Helix base-excision DNA repair enzymes (C-terminal)"/>
    <property type="match status" value="1"/>
</dbReference>
<evidence type="ECO:0000256" key="13">
    <source>
        <dbReference type="ARBA" id="ARBA00023242"/>
    </source>
</evidence>
<evidence type="ECO:0000256" key="6">
    <source>
        <dbReference type="ARBA" id="ARBA00022485"/>
    </source>
</evidence>
<dbReference type="SUPFAM" id="SSF48150">
    <property type="entry name" value="DNA-glycosylase"/>
    <property type="match status" value="1"/>
</dbReference>
<keyword evidence="7" id="KW-0479">Metal-binding</keyword>
<dbReference type="FunFam" id="1.10.340.30:FF:000011">
    <property type="entry name" value="Adenine DNA glycosylase"/>
    <property type="match status" value="1"/>
</dbReference>
<gene>
    <name evidence="18" type="ORF">H6P81_011922</name>
</gene>
<dbReference type="GO" id="GO:0006284">
    <property type="term" value="P:base-excision repair"/>
    <property type="evidence" value="ECO:0007669"/>
    <property type="project" value="UniProtKB-UniRule"/>
</dbReference>
<evidence type="ECO:0000256" key="15">
    <source>
        <dbReference type="ARBA" id="ARBA00058024"/>
    </source>
</evidence>
<dbReference type="InterPro" id="IPR029119">
    <property type="entry name" value="MutY_C"/>
</dbReference>
<dbReference type="InterPro" id="IPR011257">
    <property type="entry name" value="DNA_glycosylase"/>
</dbReference>
<evidence type="ECO:0000256" key="11">
    <source>
        <dbReference type="ARBA" id="ARBA00023014"/>
    </source>
</evidence>
<dbReference type="PANTHER" id="PTHR42944:SF1">
    <property type="entry name" value="ADENINE DNA GLYCOSYLASE"/>
    <property type="match status" value="1"/>
</dbReference>
<evidence type="ECO:0000256" key="3">
    <source>
        <dbReference type="ARBA" id="ARBA00008343"/>
    </source>
</evidence>
<dbReference type="FunFam" id="1.10.1670.10:FF:000002">
    <property type="entry name" value="Adenine DNA glycosylase"/>
    <property type="match status" value="1"/>
</dbReference>
<protein>
    <recommendedName>
        <fullName evidence="5 16">Adenine DNA glycosylase</fullName>
        <ecNumber evidence="4 16">3.2.2.31</ecNumber>
    </recommendedName>
</protein>
<dbReference type="GO" id="GO:0046872">
    <property type="term" value="F:metal ion binding"/>
    <property type="evidence" value="ECO:0007669"/>
    <property type="project" value="UniProtKB-UniRule"/>
</dbReference>
<keyword evidence="9" id="KW-0378">Hydrolase</keyword>
<evidence type="ECO:0000256" key="14">
    <source>
        <dbReference type="ARBA" id="ARBA00023295"/>
    </source>
</evidence>
<comment type="cofactor">
    <cofactor evidence="16">
        <name>[4Fe-4S] cluster</name>
        <dbReference type="ChEBI" id="CHEBI:49883"/>
    </cofactor>
    <text evidence="16">Binds 1 [4Fe-4S] cluster.</text>
</comment>
<comment type="function">
    <text evidence="15">Involved in oxidative DNA damage repair. Initiates repair of A*oxoG to C*G by removing the inappropriately paired adenine base from the DNA backbone. Possesses both adenine and 2-OH-A DNA glycosylase activities.</text>
</comment>
<evidence type="ECO:0000256" key="7">
    <source>
        <dbReference type="ARBA" id="ARBA00022723"/>
    </source>
</evidence>
<evidence type="ECO:0000256" key="5">
    <source>
        <dbReference type="ARBA" id="ARBA00022023"/>
    </source>
</evidence>
<dbReference type="CDD" id="cd00056">
    <property type="entry name" value="ENDO3c"/>
    <property type="match status" value="1"/>
</dbReference>
<evidence type="ECO:0000256" key="12">
    <source>
        <dbReference type="ARBA" id="ARBA00023204"/>
    </source>
</evidence>
<feature type="domain" description="HhH-GPD" evidence="17">
    <location>
        <begin position="118"/>
        <end position="267"/>
    </location>
</feature>
<dbReference type="Proteomes" id="UP000825729">
    <property type="component" value="Unassembled WGS sequence"/>
</dbReference>
<dbReference type="SMART" id="SM00478">
    <property type="entry name" value="ENDO3c"/>
    <property type="match status" value="1"/>
</dbReference>
<dbReference type="EC" id="3.2.2.31" evidence="4 16"/>
<dbReference type="GO" id="GO:0051539">
    <property type="term" value="F:4 iron, 4 sulfur cluster binding"/>
    <property type="evidence" value="ECO:0007669"/>
    <property type="project" value="UniProtKB-UniRule"/>
</dbReference>
<dbReference type="GO" id="GO:0034039">
    <property type="term" value="F:8-oxo-7,8-dihydroguanine DNA N-glycosylase activity"/>
    <property type="evidence" value="ECO:0007669"/>
    <property type="project" value="TreeGrafter"/>
</dbReference>
<evidence type="ECO:0000256" key="1">
    <source>
        <dbReference type="ARBA" id="ARBA00000843"/>
    </source>
</evidence>
<evidence type="ECO:0000256" key="8">
    <source>
        <dbReference type="ARBA" id="ARBA00022763"/>
    </source>
</evidence>
<dbReference type="SUPFAM" id="SSF55811">
    <property type="entry name" value="Nudix"/>
    <property type="match status" value="1"/>
</dbReference>
<evidence type="ECO:0000256" key="16">
    <source>
        <dbReference type="RuleBase" id="RU365096"/>
    </source>
</evidence>
<dbReference type="Pfam" id="PF14815">
    <property type="entry name" value="NUDIX_4"/>
    <property type="match status" value="1"/>
</dbReference>
<keyword evidence="19" id="KW-1185">Reference proteome</keyword>
<dbReference type="Gene3D" id="3.90.79.10">
    <property type="entry name" value="Nucleoside Triphosphate Pyrophosphohydrolase"/>
    <property type="match status" value="1"/>
</dbReference>
<dbReference type="InterPro" id="IPR003265">
    <property type="entry name" value="HhH-GPD_domain"/>
</dbReference>
<keyword evidence="13" id="KW-0539">Nucleus</keyword>
<dbReference type="InterPro" id="IPR023170">
    <property type="entry name" value="HhH_base_excis_C"/>
</dbReference>
<evidence type="ECO:0000256" key="4">
    <source>
        <dbReference type="ARBA" id="ARBA00012045"/>
    </source>
</evidence>
<keyword evidence="8 16" id="KW-0227">DNA damage</keyword>
<comment type="caution">
    <text evidence="18">The sequence shown here is derived from an EMBL/GenBank/DDBJ whole genome shotgun (WGS) entry which is preliminary data.</text>
</comment>
<dbReference type="GO" id="GO:0035485">
    <property type="term" value="F:adenine/guanine mispair binding"/>
    <property type="evidence" value="ECO:0007669"/>
    <property type="project" value="TreeGrafter"/>
</dbReference>
<evidence type="ECO:0000256" key="2">
    <source>
        <dbReference type="ARBA" id="ARBA00004123"/>
    </source>
</evidence>
<accession>A0AAV7EC07</accession>
<comment type="subcellular location">
    <subcellularLocation>
        <location evidence="2">Nucleus</location>
    </subcellularLocation>
</comment>
<evidence type="ECO:0000313" key="18">
    <source>
        <dbReference type="EMBL" id="KAG9445794.1"/>
    </source>
</evidence>
<evidence type="ECO:0000256" key="10">
    <source>
        <dbReference type="ARBA" id="ARBA00023004"/>
    </source>
</evidence>
<dbReference type="GO" id="GO:0032357">
    <property type="term" value="F:oxidized purine DNA binding"/>
    <property type="evidence" value="ECO:0007669"/>
    <property type="project" value="TreeGrafter"/>
</dbReference>
<dbReference type="InterPro" id="IPR015797">
    <property type="entry name" value="NUDIX_hydrolase-like_dom_sf"/>
</dbReference>
<proteinExistence type="inferred from homology"/>
<dbReference type="Pfam" id="PF00730">
    <property type="entry name" value="HhH-GPD"/>
    <property type="match status" value="1"/>
</dbReference>
<dbReference type="FunFam" id="3.90.79.10:FF:000026">
    <property type="entry name" value="Adenine DNA glycosylase"/>
    <property type="match status" value="1"/>
</dbReference>
<dbReference type="Gene3D" id="1.10.340.30">
    <property type="entry name" value="Hypothetical protein, domain 2"/>
    <property type="match status" value="1"/>
</dbReference>
<comment type="catalytic activity">
    <reaction evidence="1 16">
        <text>Hydrolyzes free adenine bases from 7,8-dihydro-8-oxoguanine:adenine mismatched double-stranded DNA, leaving an apurinic site.</text>
        <dbReference type="EC" id="3.2.2.31"/>
    </reaction>
</comment>
<keyword evidence="10 16" id="KW-0408">Iron</keyword>
<dbReference type="GO" id="GO:0005634">
    <property type="term" value="C:nucleus"/>
    <property type="evidence" value="ECO:0007669"/>
    <property type="project" value="UniProtKB-SubCell"/>
</dbReference>
<evidence type="ECO:0000256" key="9">
    <source>
        <dbReference type="ARBA" id="ARBA00022801"/>
    </source>
</evidence>
<dbReference type="InterPro" id="IPR044298">
    <property type="entry name" value="MIG/MutY"/>
</dbReference>
<keyword evidence="11" id="KW-0411">Iron-sulfur</keyword>
<keyword evidence="6" id="KW-0004">4Fe-4S</keyword>
<dbReference type="GO" id="GO:0006298">
    <property type="term" value="P:mismatch repair"/>
    <property type="evidence" value="ECO:0007669"/>
    <property type="project" value="TreeGrafter"/>
</dbReference>
<dbReference type="AlphaFoldDB" id="A0AAV7EC07"/>
<keyword evidence="14 16" id="KW-0326">Glycosidase</keyword>
<evidence type="ECO:0000259" key="17">
    <source>
        <dbReference type="SMART" id="SM00478"/>
    </source>
</evidence>
<evidence type="ECO:0000313" key="19">
    <source>
        <dbReference type="Proteomes" id="UP000825729"/>
    </source>
</evidence>
<reference evidence="18 19" key="1">
    <citation type="submission" date="2021-07" db="EMBL/GenBank/DDBJ databases">
        <title>The Aristolochia fimbriata genome: insights into angiosperm evolution, floral development and chemical biosynthesis.</title>
        <authorList>
            <person name="Jiao Y."/>
        </authorList>
    </citation>
    <scope>NUCLEOTIDE SEQUENCE [LARGE SCALE GENOMIC DNA]</scope>
    <source>
        <strain evidence="18">IBCAS-2021</strain>
        <tissue evidence="18">Leaf</tissue>
    </source>
</reference>